<proteinExistence type="predicted"/>
<evidence type="ECO:0000313" key="2">
    <source>
        <dbReference type="EMBL" id="KAB8296668.1"/>
    </source>
</evidence>
<dbReference type="Proteomes" id="UP000326757">
    <property type="component" value="Unassembled WGS sequence"/>
</dbReference>
<feature type="compositionally biased region" description="Polar residues" evidence="1">
    <location>
        <begin position="1"/>
        <end position="10"/>
    </location>
</feature>
<feature type="compositionally biased region" description="Polar residues" evidence="1">
    <location>
        <begin position="21"/>
        <end position="32"/>
    </location>
</feature>
<protein>
    <submittedName>
        <fullName evidence="2">Uncharacterized protein</fullName>
    </submittedName>
</protein>
<evidence type="ECO:0000313" key="3">
    <source>
        <dbReference type="Proteomes" id="UP000326757"/>
    </source>
</evidence>
<feature type="compositionally biased region" description="Polar residues" evidence="1">
    <location>
        <begin position="60"/>
        <end position="69"/>
    </location>
</feature>
<organism evidence="2 3">
    <name type="scientific">Monilinia laxa</name>
    <name type="common">Brown rot fungus</name>
    <name type="synonym">Sclerotinia laxa</name>
    <dbReference type="NCBI Taxonomy" id="61186"/>
    <lineage>
        <taxon>Eukaryota</taxon>
        <taxon>Fungi</taxon>
        <taxon>Dikarya</taxon>
        <taxon>Ascomycota</taxon>
        <taxon>Pezizomycotina</taxon>
        <taxon>Leotiomycetes</taxon>
        <taxon>Helotiales</taxon>
        <taxon>Sclerotiniaceae</taxon>
        <taxon>Monilinia</taxon>
    </lineage>
</organism>
<feature type="region of interest" description="Disordered" evidence="1">
    <location>
        <begin position="1"/>
        <end position="127"/>
    </location>
</feature>
<keyword evidence="3" id="KW-1185">Reference proteome</keyword>
<sequence>MGCTHSKQSLPSPPPSTTSTYLPRNSSSSSLPATRFVNLAQPNRVTTIKDSDIDNDCSHAANSTNIQPTNDEDAARSNEREGSYEERCKQLPVRRSLGGGVGDKTGRRRPGQSIEDAGLAVAALGTG</sequence>
<dbReference type="EMBL" id="VIGI01000008">
    <property type="protein sequence ID" value="KAB8296668.1"/>
    <property type="molecule type" value="Genomic_DNA"/>
</dbReference>
<reference evidence="2 3" key="1">
    <citation type="submission" date="2019-06" db="EMBL/GenBank/DDBJ databases">
        <title>Genome Sequence of the Brown Rot Fungal Pathogen Monilinia laxa.</title>
        <authorList>
            <person name="De Miccolis Angelini R.M."/>
            <person name="Landi L."/>
            <person name="Abate D."/>
            <person name="Pollastro S."/>
            <person name="Romanazzi G."/>
            <person name="Faretra F."/>
        </authorList>
    </citation>
    <scope>NUCLEOTIDE SEQUENCE [LARGE SCALE GENOMIC DNA]</scope>
    <source>
        <strain evidence="2 3">Mlax316</strain>
    </source>
</reference>
<evidence type="ECO:0000256" key="1">
    <source>
        <dbReference type="SAM" id="MobiDB-lite"/>
    </source>
</evidence>
<gene>
    <name evidence="2" type="ORF">EYC80_002092</name>
</gene>
<feature type="compositionally biased region" description="Basic and acidic residues" evidence="1">
    <location>
        <begin position="73"/>
        <end position="89"/>
    </location>
</feature>
<name>A0A5N6K2S8_MONLA</name>
<comment type="caution">
    <text evidence="2">The sequence shown here is derived from an EMBL/GenBank/DDBJ whole genome shotgun (WGS) entry which is preliminary data.</text>
</comment>
<dbReference type="AlphaFoldDB" id="A0A5N6K2S8"/>
<accession>A0A5N6K2S8</accession>